<dbReference type="AlphaFoldDB" id="E3GFR5"/>
<evidence type="ECO:0000313" key="2">
    <source>
        <dbReference type="Proteomes" id="UP000006873"/>
    </source>
</evidence>
<organism evidence="1 2">
    <name type="scientific">Eubacterium callanderi</name>
    <dbReference type="NCBI Taxonomy" id="53442"/>
    <lineage>
        <taxon>Bacteria</taxon>
        <taxon>Bacillati</taxon>
        <taxon>Bacillota</taxon>
        <taxon>Clostridia</taxon>
        <taxon>Eubacteriales</taxon>
        <taxon>Eubacteriaceae</taxon>
        <taxon>Eubacterium</taxon>
    </lineage>
</organism>
<dbReference type="HOGENOM" id="CLU_2616726_0_0_9"/>
<gene>
    <name evidence="1" type="ordered locus">ELI_3440</name>
</gene>
<evidence type="ECO:0000313" key="1">
    <source>
        <dbReference type="EMBL" id="ADO38399.1"/>
    </source>
</evidence>
<reference key="1">
    <citation type="submission" date="2010-09" db="EMBL/GenBank/DDBJ databases">
        <authorList>
            <person name="Roh H."/>
            <person name="Ko H.-J."/>
            <person name="Kim D."/>
            <person name="Choi D.G."/>
            <person name="Park S."/>
            <person name="Kim S."/>
            <person name="Kim K.H."/>
            <person name="Chang I.S."/>
            <person name="Choi I.-G."/>
        </authorList>
    </citation>
    <scope>NUCLEOTIDE SEQUENCE</scope>
    <source>
        <strain>KIST612</strain>
    </source>
</reference>
<name>E3GFR5_9FIRM</name>
<proteinExistence type="predicted"/>
<dbReference type="Proteomes" id="UP000006873">
    <property type="component" value="Chromosome"/>
</dbReference>
<dbReference type="EMBL" id="CP002273">
    <property type="protein sequence ID" value="ADO38399.1"/>
    <property type="molecule type" value="Genomic_DNA"/>
</dbReference>
<protein>
    <submittedName>
        <fullName evidence="1">Uncharacterized protein</fullName>
    </submittedName>
</protein>
<accession>E3GFR5</accession>
<dbReference type="KEGG" id="elm:ELI_3440"/>
<reference evidence="1 2" key="2">
    <citation type="journal article" date="2011" name="J. Bacteriol.">
        <title>Complete genome sequence of a carbon monoxide-utilizing acetogen, Eubacterium limosum KIST612.</title>
        <authorList>
            <person name="Roh H."/>
            <person name="Ko H.J."/>
            <person name="Kim D."/>
            <person name="Choi D.G."/>
            <person name="Park S."/>
            <person name="Kim S."/>
            <person name="Chang I.S."/>
            <person name="Choi I.G."/>
        </authorList>
    </citation>
    <scope>NUCLEOTIDE SEQUENCE [LARGE SCALE GENOMIC DNA]</scope>
    <source>
        <strain evidence="1 2">KIST612</strain>
    </source>
</reference>
<sequence length="78" mass="9530">MRMSFQILLRALVDAPLNKERLRHYAAASLYLSFRKQMRALDFKHDFFFIKRDSLLFFYFFLDLFLQVLHNRQGIQVI</sequence>
<keyword evidence="2" id="KW-1185">Reference proteome</keyword>